<protein>
    <submittedName>
        <fullName evidence="3">Aspartate/glutamate racemase</fullName>
    </submittedName>
</protein>
<proteinExistence type="inferred from homology"/>
<dbReference type="InterPro" id="IPR033134">
    <property type="entry name" value="Asp/Glu_racemase_AS_2"/>
</dbReference>
<dbReference type="PANTHER" id="PTHR21198">
    <property type="entry name" value="GLUTAMATE RACEMASE"/>
    <property type="match status" value="1"/>
</dbReference>
<dbReference type="Pfam" id="PF01177">
    <property type="entry name" value="Asp_Glu_race"/>
    <property type="match status" value="1"/>
</dbReference>
<reference evidence="4" key="1">
    <citation type="submission" date="2017-10" db="EMBL/GenBank/DDBJ databases">
        <title>Complete genome sequence of Moraxella osloensis NP7 isolated from human skin.</title>
        <authorList>
            <person name="Lee K."/>
            <person name="Lim J.Y."/>
            <person name="Hwang I."/>
        </authorList>
    </citation>
    <scope>NUCLEOTIDE SEQUENCE [LARGE SCALE GENOMIC DNA]</scope>
    <source>
        <strain evidence="4">NP7</strain>
        <plasmid evidence="4">pnp7-1</plasmid>
    </source>
</reference>
<evidence type="ECO:0000256" key="1">
    <source>
        <dbReference type="ARBA" id="ARBA00007847"/>
    </source>
</evidence>
<accession>A0A2D2LX45</accession>
<evidence type="ECO:0000313" key="3">
    <source>
        <dbReference type="EMBL" id="ATR79592.1"/>
    </source>
</evidence>
<sequence>MKLLGIIGGMSTASSISYYQKINEHINQRLGANHGARLVIYNLDFEEIAQLQKQGNWQQAGEILADAAKRLVLAGVDGILLATNTIHKVAEFITDAIDVPFLHLIDITAQAIAKQGLDKVGLLGTSFSMTDGFYQTTLAKYGIQTIIPKESDQQIVHRIIYNELCLNNIKRSSAEQYIQIIETLKAQGAQAVILGCTEIGLLINEENSPLPVFDTTLLHIDAAVTWMLAQ</sequence>
<dbReference type="AlphaFoldDB" id="A0A2D2LX45"/>
<comment type="similarity">
    <text evidence="1">Belongs to the aspartate/glutamate racemases family.</text>
</comment>
<dbReference type="InterPro" id="IPR001920">
    <property type="entry name" value="Asp/Glu_race"/>
</dbReference>
<name>A0A2D2LX45_FAUOS</name>
<evidence type="ECO:0000256" key="2">
    <source>
        <dbReference type="ARBA" id="ARBA00023235"/>
    </source>
</evidence>
<dbReference type="EMBL" id="CP024444">
    <property type="protein sequence ID" value="ATR79592.1"/>
    <property type="molecule type" value="Genomic_DNA"/>
</dbReference>
<dbReference type="PROSITE" id="PS00924">
    <property type="entry name" value="ASP_GLU_RACEMASE_2"/>
    <property type="match status" value="1"/>
</dbReference>
<dbReference type="GO" id="GO:0047661">
    <property type="term" value="F:amino-acid racemase activity"/>
    <property type="evidence" value="ECO:0007669"/>
    <property type="project" value="InterPro"/>
</dbReference>
<dbReference type="Gene3D" id="3.40.50.1860">
    <property type="match status" value="2"/>
</dbReference>
<keyword evidence="2" id="KW-0413">Isomerase</keyword>
<dbReference type="InterPro" id="IPR015942">
    <property type="entry name" value="Asp/Glu/hydantoin_racemase"/>
</dbReference>
<dbReference type="NCBIfam" id="TIGR00035">
    <property type="entry name" value="asp_race"/>
    <property type="match status" value="1"/>
</dbReference>
<evidence type="ECO:0000313" key="4">
    <source>
        <dbReference type="Proteomes" id="UP000229340"/>
    </source>
</evidence>
<dbReference type="InterPro" id="IPR004380">
    <property type="entry name" value="Asp_race"/>
</dbReference>
<dbReference type="RefSeq" id="WP_100270961.1">
    <property type="nucleotide sequence ID" value="NZ_CP024444.1"/>
</dbReference>
<gene>
    <name evidence="3" type="ORF">NP7_09485</name>
</gene>
<dbReference type="PANTHER" id="PTHR21198:SF7">
    <property type="entry name" value="ASPARTATE-GLUTAMATE RACEMASE FAMILY"/>
    <property type="match status" value="1"/>
</dbReference>
<organism evidence="3 4">
    <name type="scientific">Faucicola osloensis</name>
    <name type="common">Moraxella osloensis</name>
    <dbReference type="NCBI Taxonomy" id="34062"/>
    <lineage>
        <taxon>Bacteria</taxon>
        <taxon>Pseudomonadati</taxon>
        <taxon>Pseudomonadota</taxon>
        <taxon>Gammaproteobacteria</taxon>
        <taxon>Moraxellales</taxon>
        <taxon>Moraxellaceae</taxon>
        <taxon>Faucicola</taxon>
    </lineage>
</organism>
<dbReference type="SUPFAM" id="SSF53681">
    <property type="entry name" value="Aspartate/glutamate racemase"/>
    <property type="match status" value="2"/>
</dbReference>
<keyword evidence="3" id="KW-0614">Plasmid</keyword>
<geneLocation type="plasmid" evidence="4">
    <name>pnp7-1</name>
</geneLocation>
<dbReference type="Proteomes" id="UP000229340">
    <property type="component" value="Plasmid pNP7-1"/>
</dbReference>